<evidence type="ECO:0000313" key="8">
    <source>
        <dbReference type="EMBL" id="MBP3958454.1"/>
    </source>
</evidence>
<keyword evidence="2" id="KW-1003">Cell membrane</keyword>
<proteinExistence type="predicted"/>
<evidence type="ECO:0000313" key="9">
    <source>
        <dbReference type="Proteomes" id="UP000676565"/>
    </source>
</evidence>
<organism evidence="8 9">
    <name type="scientific">Gemmata palustris</name>
    <dbReference type="NCBI Taxonomy" id="2822762"/>
    <lineage>
        <taxon>Bacteria</taxon>
        <taxon>Pseudomonadati</taxon>
        <taxon>Planctomycetota</taxon>
        <taxon>Planctomycetia</taxon>
        <taxon>Gemmatales</taxon>
        <taxon>Gemmataceae</taxon>
        <taxon>Gemmata</taxon>
    </lineage>
</organism>
<dbReference type="Pfam" id="PF00482">
    <property type="entry name" value="T2SSF"/>
    <property type="match status" value="1"/>
</dbReference>
<dbReference type="RefSeq" id="WP_210658457.1">
    <property type="nucleotide sequence ID" value="NZ_JAGKQQ010000001.1"/>
</dbReference>
<gene>
    <name evidence="8" type="ORF">J8F10_24670</name>
</gene>
<feature type="transmembrane region" description="Helical" evidence="6">
    <location>
        <begin position="127"/>
        <end position="148"/>
    </location>
</feature>
<dbReference type="PANTHER" id="PTHR35007:SF2">
    <property type="entry name" value="PILUS ASSEMBLE PROTEIN"/>
    <property type="match status" value="1"/>
</dbReference>
<keyword evidence="9" id="KW-1185">Reference proteome</keyword>
<dbReference type="Proteomes" id="UP000676565">
    <property type="component" value="Unassembled WGS sequence"/>
</dbReference>
<evidence type="ECO:0000259" key="7">
    <source>
        <dbReference type="Pfam" id="PF00482"/>
    </source>
</evidence>
<evidence type="ECO:0000256" key="2">
    <source>
        <dbReference type="ARBA" id="ARBA00022475"/>
    </source>
</evidence>
<reference evidence="8 9" key="1">
    <citation type="submission" date="2021-04" db="EMBL/GenBank/DDBJ databases">
        <authorList>
            <person name="Ivanova A."/>
        </authorList>
    </citation>
    <scope>NUCLEOTIDE SEQUENCE [LARGE SCALE GENOMIC DNA]</scope>
    <source>
        <strain evidence="8 9">G18</strain>
    </source>
</reference>
<evidence type="ECO:0000256" key="3">
    <source>
        <dbReference type="ARBA" id="ARBA00022692"/>
    </source>
</evidence>
<feature type="transmembrane region" description="Helical" evidence="6">
    <location>
        <begin position="6"/>
        <end position="25"/>
    </location>
</feature>
<feature type="domain" description="Type II secretion system protein GspF" evidence="7">
    <location>
        <begin position="165"/>
        <end position="293"/>
    </location>
</feature>
<evidence type="ECO:0000256" key="4">
    <source>
        <dbReference type="ARBA" id="ARBA00022989"/>
    </source>
</evidence>
<comment type="caution">
    <text evidence="8">The sequence shown here is derived from an EMBL/GenBank/DDBJ whole genome shotgun (WGS) entry which is preliminary data.</text>
</comment>
<protein>
    <submittedName>
        <fullName evidence="8">Type II secretion system F family protein</fullName>
    </submittedName>
</protein>
<dbReference type="EMBL" id="JAGKQQ010000001">
    <property type="protein sequence ID" value="MBP3958454.1"/>
    <property type="molecule type" value="Genomic_DNA"/>
</dbReference>
<keyword evidence="4 6" id="KW-1133">Transmembrane helix</keyword>
<keyword evidence="5 6" id="KW-0472">Membrane</keyword>
<feature type="transmembrane region" description="Helical" evidence="6">
    <location>
        <begin position="276"/>
        <end position="298"/>
    </location>
</feature>
<name>A0ABS5BXL9_9BACT</name>
<dbReference type="InterPro" id="IPR018076">
    <property type="entry name" value="T2SS_GspF_dom"/>
</dbReference>
<feature type="transmembrane region" description="Helical" evidence="6">
    <location>
        <begin position="95"/>
        <end position="115"/>
    </location>
</feature>
<accession>A0ABS5BXL9</accession>
<sequence length="306" mass="32319">MLTVVLGALAFFAVTAGVMVAGRHLESRPSNDQRRAADRLRALADGPGAGDGDPRRGFRDTVARLGSRLVPRNGARAAALASRLALAGYRDPSVVLYYTAFQLAAVIALAGAAGGTSAALDTGWKRAAMWAPVGGAVGLIAPTFLLTSRVNKRQRAIRNALPDALDIMVLSVEGGASLNAALNWAAEEIQTVHPVLGAELVVVQREVQLGLSTGEAFRAFADRCGIEEARDLAAALLQTEKYGASVGKALRAYADSARQERQVWAEEVAQKASVKIVFPMLLCIFPAIFIVLLGPAAMQMSKIFAR</sequence>
<evidence type="ECO:0000256" key="1">
    <source>
        <dbReference type="ARBA" id="ARBA00004651"/>
    </source>
</evidence>
<evidence type="ECO:0000256" key="6">
    <source>
        <dbReference type="SAM" id="Phobius"/>
    </source>
</evidence>
<evidence type="ECO:0000256" key="5">
    <source>
        <dbReference type="ARBA" id="ARBA00023136"/>
    </source>
</evidence>
<keyword evidence="3 6" id="KW-0812">Transmembrane</keyword>
<dbReference type="PANTHER" id="PTHR35007">
    <property type="entry name" value="INTEGRAL MEMBRANE PROTEIN-RELATED"/>
    <property type="match status" value="1"/>
</dbReference>
<comment type="subcellular location">
    <subcellularLocation>
        <location evidence="1">Cell membrane</location>
        <topology evidence="1">Multi-pass membrane protein</topology>
    </subcellularLocation>
</comment>